<feature type="compositionally biased region" description="Basic and acidic residues" evidence="1">
    <location>
        <begin position="78"/>
        <end position="87"/>
    </location>
</feature>
<reference evidence="2 3" key="1">
    <citation type="journal article" date="2015" name="Sci. Rep.">
        <title>The power of single molecule real-time sequencing technology in the de novo assembly of a eukaryotic genome.</title>
        <authorList>
            <person name="Sakai H."/>
            <person name="Naito K."/>
            <person name="Ogiso-Tanaka E."/>
            <person name="Takahashi Y."/>
            <person name="Iseki K."/>
            <person name="Muto C."/>
            <person name="Satou K."/>
            <person name="Teruya K."/>
            <person name="Shiroma A."/>
            <person name="Shimoji M."/>
            <person name="Hirano T."/>
            <person name="Itoh T."/>
            <person name="Kaga A."/>
            <person name="Tomooka N."/>
        </authorList>
    </citation>
    <scope>NUCLEOTIDE SEQUENCE [LARGE SCALE GENOMIC DNA]</scope>
    <source>
        <strain evidence="3">cv. Shumari</strain>
    </source>
</reference>
<evidence type="ECO:0000256" key="1">
    <source>
        <dbReference type="SAM" id="MobiDB-lite"/>
    </source>
</evidence>
<organism evidence="2 3">
    <name type="scientific">Vigna angularis var. angularis</name>
    <dbReference type="NCBI Taxonomy" id="157739"/>
    <lineage>
        <taxon>Eukaryota</taxon>
        <taxon>Viridiplantae</taxon>
        <taxon>Streptophyta</taxon>
        <taxon>Embryophyta</taxon>
        <taxon>Tracheophyta</taxon>
        <taxon>Spermatophyta</taxon>
        <taxon>Magnoliopsida</taxon>
        <taxon>eudicotyledons</taxon>
        <taxon>Gunneridae</taxon>
        <taxon>Pentapetalae</taxon>
        <taxon>rosids</taxon>
        <taxon>fabids</taxon>
        <taxon>Fabales</taxon>
        <taxon>Fabaceae</taxon>
        <taxon>Papilionoideae</taxon>
        <taxon>50 kb inversion clade</taxon>
        <taxon>NPAAA clade</taxon>
        <taxon>indigoferoid/millettioid clade</taxon>
        <taxon>Phaseoleae</taxon>
        <taxon>Vigna</taxon>
    </lineage>
</organism>
<dbReference type="AlphaFoldDB" id="A0A0S3T0L4"/>
<evidence type="ECO:0000313" key="3">
    <source>
        <dbReference type="Proteomes" id="UP000291084"/>
    </source>
</evidence>
<dbReference type="EMBL" id="AP015043">
    <property type="protein sequence ID" value="BAT98718.1"/>
    <property type="molecule type" value="Genomic_DNA"/>
</dbReference>
<accession>A0A0S3T0L4</accession>
<feature type="compositionally biased region" description="Basic and acidic residues" evidence="1">
    <location>
        <begin position="28"/>
        <end position="56"/>
    </location>
</feature>
<feature type="compositionally biased region" description="Gly residues" evidence="1">
    <location>
        <begin position="89"/>
        <end position="110"/>
    </location>
</feature>
<feature type="region of interest" description="Disordered" evidence="1">
    <location>
        <begin position="78"/>
        <end position="112"/>
    </location>
</feature>
<protein>
    <submittedName>
        <fullName evidence="2">Uncharacterized protein</fullName>
    </submittedName>
</protein>
<name>A0A0S3T0L4_PHAAN</name>
<gene>
    <name evidence="2" type="primary">Vigan.10G004400</name>
    <name evidence="2" type="ORF">VIGAN_10004400</name>
</gene>
<sequence>MVLVLVVVEQGVLRRDRNEFRRRRGCSRGREAPDLAEVRTRRERPERGRRGRRDERNGLVLGHGVGVVGANALAENERRGGREERLVIGDGGESGRCGAGAGGSDDGGLGLAEEPLDGLAVGLVA</sequence>
<feature type="region of interest" description="Disordered" evidence="1">
    <location>
        <begin position="23"/>
        <end position="56"/>
    </location>
</feature>
<dbReference type="Proteomes" id="UP000291084">
    <property type="component" value="Chromosome 10"/>
</dbReference>
<evidence type="ECO:0000313" key="2">
    <source>
        <dbReference type="EMBL" id="BAT98718.1"/>
    </source>
</evidence>
<proteinExistence type="predicted"/>
<keyword evidence="3" id="KW-1185">Reference proteome</keyword>